<dbReference type="GO" id="GO:0008757">
    <property type="term" value="F:S-adenosylmethionine-dependent methyltransferase activity"/>
    <property type="evidence" value="ECO:0007669"/>
    <property type="project" value="InterPro"/>
</dbReference>
<dbReference type="Proteomes" id="UP000195402">
    <property type="component" value="Unassembled WGS sequence"/>
</dbReference>
<comment type="caution">
    <text evidence="3">The sequence shown here is derived from an EMBL/GenBank/DDBJ whole genome shotgun (WGS) entry which is preliminary data.</text>
</comment>
<keyword evidence="3" id="KW-0808">Transferase</keyword>
<dbReference type="PANTHER" id="PTHR45085">
    <property type="entry name" value="F21J9.14"/>
    <property type="match status" value="1"/>
</dbReference>
<reference evidence="3 4" key="1">
    <citation type="journal article" date="2017" name="Mol. Plant">
        <title>The Genome of Medicinal Plant Macleaya cordata Provides New Insights into Benzylisoquinoline Alkaloids Metabolism.</title>
        <authorList>
            <person name="Liu X."/>
            <person name="Liu Y."/>
            <person name="Huang P."/>
            <person name="Ma Y."/>
            <person name="Qing Z."/>
            <person name="Tang Q."/>
            <person name="Cao H."/>
            <person name="Cheng P."/>
            <person name="Zheng Y."/>
            <person name="Yuan Z."/>
            <person name="Zhou Y."/>
            <person name="Liu J."/>
            <person name="Tang Z."/>
            <person name="Zhuo Y."/>
            <person name="Zhang Y."/>
            <person name="Yu L."/>
            <person name="Huang J."/>
            <person name="Yang P."/>
            <person name="Peng Q."/>
            <person name="Zhang J."/>
            <person name="Jiang W."/>
            <person name="Zhang Z."/>
            <person name="Lin K."/>
            <person name="Ro D.K."/>
            <person name="Chen X."/>
            <person name="Xiong X."/>
            <person name="Shang Y."/>
            <person name="Huang S."/>
            <person name="Zeng J."/>
        </authorList>
    </citation>
    <scope>NUCLEOTIDE SEQUENCE [LARGE SCALE GENOMIC DNA]</scope>
    <source>
        <strain evidence="4">cv. BLH2017</strain>
        <tissue evidence="3">Root</tissue>
    </source>
</reference>
<keyword evidence="1" id="KW-0812">Transmembrane</keyword>
<dbReference type="Pfam" id="PF08241">
    <property type="entry name" value="Methyltransf_11"/>
    <property type="match status" value="1"/>
</dbReference>
<dbReference type="PANTHER" id="PTHR45085:SF3">
    <property type="entry name" value="S-ADENOSYL-L-METHIONINE-DEPENDENT METHYLTRANSFERASES SUPERFAMILY PROTEIN"/>
    <property type="match status" value="1"/>
</dbReference>
<evidence type="ECO:0000256" key="1">
    <source>
        <dbReference type="SAM" id="Phobius"/>
    </source>
</evidence>
<dbReference type="FunCoup" id="A0A200QY32">
    <property type="interactions" value="6"/>
</dbReference>
<evidence type="ECO:0000259" key="2">
    <source>
        <dbReference type="Pfam" id="PF08241"/>
    </source>
</evidence>
<dbReference type="EMBL" id="MVGT01000783">
    <property type="protein sequence ID" value="OVA15368.1"/>
    <property type="molecule type" value="Genomic_DNA"/>
</dbReference>
<protein>
    <submittedName>
        <fullName evidence="3">Methyltransferase type 11</fullName>
    </submittedName>
</protein>
<feature type="domain" description="Methyltransferase type 11" evidence="2">
    <location>
        <begin position="104"/>
        <end position="182"/>
    </location>
</feature>
<keyword evidence="4" id="KW-1185">Reference proteome</keyword>
<keyword evidence="1" id="KW-0472">Membrane</keyword>
<accession>A0A200QY32</accession>
<dbReference type="OrthoDB" id="682522at2759"/>
<evidence type="ECO:0000313" key="4">
    <source>
        <dbReference type="Proteomes" id="UP000195402"/>
    </source>
</evidence>
<feature type="transmembrane region" description="Helical" evidence="1">
    <location>
        <begin position="12"/>
        <end position="29"/>
    </location>
</feature>
<dbReference type="OMA" id="KHNRRIW"/>
<organism evidence="3 4">
    <name type="scientific">Macleaya cordata</name>
    <name type="common">Five-seeded plume-poppy</name>
    <name type="synonym">Bocconia cordata</name>
    <dbReference type="NCBI Taxonomy" id="56857"/>
    <lineage>
        <taxon>Eukaryota</taxon>
        <taxon>Viridiplantae</taxon>
        <taxon>Streptophyta</taxon>
        <taxon>Embryophyta</taxon>
        <taxon>Tracheophyta</taxon>
        <taxon>Spermatophyta</taxon>
        <taxon>Magnoliopsida</taxon>
        <taxon>Ranunculales</taxon>
        <taxon>Papaveraceae</taxon>
        <taxon>Papaveroideae</taxon>
        <taxon>Macleaya</taxon>
    </lineage>
</organism>
<dbReference type="GO" id="GO:0032259">
    <property type="term" value="P:methylation"/>
    <property type="evidence" value="ECO:0007669"/>
    <property type="project" value="UniProtKB-KW"/>
</dbReference>
<dbReference type="Gene3D" id="3.40.50.150">
    <property type="entry name" value="Vaccinia Virus protein VP39"/>
    <property type="match status" value="1"/>
</dbReference>
<gene>
    <name evidence="3" type="ORF">BVC80_1555g17</name>
</gene>
<dbReference type="AlphaFoldDB" id="A0A200QY32"/>
<name>A0A200QY32_MACCD</name>
<dbReference type="STRING" id="56857.A0A200QY32"/>
<keyword evidence="3" id="KW-0489">Methyltransferase</keyword>
<keyword evidence="1" id="KW-1133">Transmembrane helix</keyword>
<evidence type="ECO:0000313" key="3">
    <source>
        <dbReference type="EMBL" id="OVA15368.1"/>
    </source>
</evidence>
<dbReference type="SUPFAM" id="SSF53335">
    <property type="entry name" value="S-adenosyl-L-methionine-dependent methyltransferases"/>
    <property type="match status" value="1"/>
</dbReference>
<dbReference type="InterPro" id="IPR013216">
    <property type="entry name" value="Methyltransf_11"/>
</dbReference>
<dbReference type="InParanoid" id="A0A200QY32"/>
<dbReference type="InterPro" id="IPR029063">
    <property type="entry name" value="SAM-dependent_MTases_sf"/>
</dbReference>
<proteinExistence type="predicted"/>
<sequence length="229" mass="25592">MDKHIRTLLNRLSCASITIATFTLILLLIETPETCISDSDPKPSIKFPKSSCDSTHRELVSIEKKNKRTWSTNDWRKKVESLTQFFHEIQNLGFLTNHSKVICVSAGAGHEVMALTKMGVIDVTGVELIDSPPLVSRADPHNLPFFDGVFDLGFTAHLAEALFPNRFVAELERTVRPGGVSVVVVEECSDDELREIKGLFKRSSFVSARNVTLIGLKMTEIIMRNRIPP</sequence>